<sequence>MRLNLKDFLKSPDQNLNFEGQIEKNETEYVIDGLNINFPIGYRGIVTKLGDNLKLDLNVSYSFDTNCDRCLKPMKEIMDSSLEAYSFEENFIDESDSQSFQVENDEIYLDDLVISQVITSIPLKSLCKEDCKGLCPNCGVDLNEHQCDCSQDEQIDLRFEKLLNLFNDEEV</sequence>
<dbReference type="EMBL" id="FWWR01000009">
    <property type="protein sequence ID" value="SMB81509.1"/>
    <property type="molecule type" value="Genomic_DNA"/>
</dbReference>
<protein>
    <recommendedName>
        <fullName evidence="3">ACR, COG1399</fullName>
    </recommendedName>
</protein>
<dbReference type="PANTHER" id="PTHR34374">
    <property type="entry name" value="LARGE RIBOSOMAL RNA SUBUNIT ACCUMULATION PROTEIN YCED HOMOLOG 1, CHLOROPLASTIC"/>
    <property type="match status" value="1"/>
</dbReference>
<dbReference type="InterPro" id="IPR003772">
    <property type="entry name" value="YceD"/>
</dbReference>
<accession>A0A1W1UKE4</accession>
<dbReference type="AlphaFoldDB" id="A0A1W1UKE4"/>
<evidence type="ECO:0008006" key="3">
    <source>
        <dbReference type="Google" id="ProtNLM"/>
    </source>
</evidence>
<dbReference type="STRING" id="573058.SAMN00017477_0366"/>
<dbReference type="RefSeq" id="WP_084230052.1">
    <property type="nucleotide sequence ID" value="NZ_FWWR01000009.1"/>
</dbReference>
<organism evidence="1 2">
    <name type="scientific">Peptoniphilus asaccharolyticus DSM 20463</name>
    <dbReference type="NCBI Taxonomy" id="573058"/>
    <lineage>
        <taxon>Bacteria</taxon>
        <taxon>Bacillati</taxon>
        <taxon>Bacillota</taxon>
        <taxon>Tissierellia</taxon>
        <taxon>Tissierellales</taxon>
        <taxon>Peptoniphilaceae</taxon>
        <taxon>Peptoniphilus</taxon>
    </lineage>
</organism>
<dbReference type="PANTHER" id="PTHR34374:SF1">
    <property type="entry name" value="LARGE RIBOSOMAL RNA SUBUNIT ACCUMULATION PROTEIN YCED HOMOLOG 1, CHLOROPLASTIC"/>
    <property type="match status" value="1"/>
</dbReference>
<dbReference type="Proteomes" id="UP000192368">
    <property type="component" value="Unassembled WGS sequence"/>
</dbReference>
<dbReference type="OrthoDB" id="9790372at2"/>
<gene>
    <name evidence="1" type="ORF">SAMN00017477_0366</name>
</gene>
<reference evidence="2" key="1">
    <citation type="submission" date="2017-04" db="EMBL/GenBank/DDBJ databases">
        <authorList>
            <person name="Varghese N."/>
            <person name="Submissions S."/>
        </authorList>
    </citation>
    <scope>NUCLEOTIDE SEQUENCE [LARGE SCALE GENOMIC DNA]</scope>
    <source>
        <strain evidence="2">DSM 20463</strain>
    </source>
</reference>
<evidence type="ECO:0000313" key="1">
    <source>
        <dbReference type="EMBL" id="SMB81509.1"/>
    </source>
</evidence>
<name>A0A1W1UKE4_PEPAS</name>
<dbReference type="Pfam" id="PF02620">
    <property type="entry name" value="YceD"/>
    <property type="match status" value="1"/>
</dbReference>
<evidence type="ECO:0000313" key="2">
    <source>
        <dbReference type="Proteomes" id="UP000192368"/>
    </source>
</evidence>
<proteinExistence type="predicted"/>
<keyword evidence="2" id="KW-1185">Reference proteome</keyword>